<accession>A0AAV5V9E6</accession>
<name>A0AAV5V9E6_9BILA</name>
<dbReference type="AlphaFoldDB" id="A0AAV5V9E6"/>
<gene>
    <name evidence="1" type="ORF">PFISCL1PPCAC_7534</name>
</gene>
<sequence>LNWKGRQLCSEAFSRIYKISVKQIKILTKEVTSGVVRSFHENTGSMKNVTKTTADEGTLMNWYRVNGQDHPT</sequence>
<proteinExistence type="predicted"/>
<dbReference type="EMBL" id="BTSY01000002">
    <property type="protein sequence ID" value="GMT16237.1"/>
    <property type="molecule type" value="Genomic_DNA"/>
</dbReference>
<evidence type="ECO:0000313" key="2">
    <source>
        <dbReference type="Proteomes" id="UP001432322"/>
    </source>
</evidence>
<feature type="non-terminal residue" evidence="1">
    <location>
        <position position="72"/>
    </location>
</feature>
<organism evidence="1 2">
    <name type="scientific">Pristionchus fissidentatus</name>
    <dbReference type="NCBI Taxonomy" id="1538716"/>
    <lineage>
        <taxon>Eukaryota</taxon>
        <taxon>Metazoa</taxon>
        <taxon>Ecdysozoa</taxon>
        <taxon>Nematoda</taxon>
        <taxon>Chromadorea</taxon>
        <taxon>Rhabditida</taxon>
        <taxon>Rhabditina</taxon>
        <taxon>Diplogasteromorpha</taxon>
        <taxon>Diplogasteroidea</taxon>
        <taxon>Neodiplogasteridae</taxon>
        <taxon>Pristionchus</taxon>
    </lineage>
</organism>
<feature type="non-terminal residue" evidence="1">
    <location>
        <position position="1"/>
    </location>
</feature>
<dbReference type="Proteomes" id="UP001432322">
    <property type="component" value="Unassembled WGS sequence"/>
</dbReference>
<reference evidence="1" key="1">
    <citation type="submission" date="2023-10" db="EMBL/GenBank/DDBJ databases">
        <title>Genome assembly of Pristionchus species.</title>
        <authorList>
            <person name="Yoshida K."/>
            <person name="Sommer R.J."/>
        </authorList>
    </citation>
    <scope>NUCLEOTIDE SEQUENCE</scope>
    <source>
        <strain evidence="1">RS5133</strain>
    </source>
</reference>
<comment type="caution">
    <text evidence="1">The sequence shown here is derived from an EMBL/GenBank/DDBJ whole genome shotgun (WGS) entry which is preliminary data.</text>
</comment>
<keyword evidence="2" id="KW-1185">Reference proteome</keyword>
<protein>
    <submittedName>
        <fullName evidence="1">Uncharacterized protein</fullName>
    </submittedName>
</protein>
<evidence type="ECO:0000313" key="1">
    <source>
        <dbReference type="EMBL" id="GMT16237.1"/>
    </source>
</evidence>